<keyword evidence="1" id="KW-0677">Repeat</keyword>
<evidence type="ECO:0000259" key="4">
    <source>
        <dbReference type="PROSITE" id="PS50004"/>
    </source>
</evidence>
<evidence type="ECO:0000313" key="5">
    <source>
        <dbReference type="EMBL" id="KAA8521562.1"/>
    </source>
</evidence>
<feature type="compositionally biased region" description="Polar residues" evidence="3">
    <location>
        <begin position="1"/>
        <end position="12"/>
    </location>
</feature>
<dbReference type="PANTHER" id="PTHR18896:SF115">
    <property type="entry name" value="PHOSPHOLIPASE D ALPHA 1"/>
    <property type="match status" value="1"/>
</dbReference>
<proteinExistence type="predicted"/>
<dbReference type="SMART" id="SM00239">
    <property type="entry name" value="C2"/>
    <property type="match status" value="1"/>
</dbReference>
<dbReference type="GO" id="GO:0009395">
    <property type="term" value="P:phospholipid catabolic process"/>
    <property type="evidence" value="ECO:0007669"/>
    <property type="project" value="TreeGrafter"/>
</dbReference>
<gene>
    <name evidence="5" type="ORF">F0562_012235</name>
</gene>
<evidence type="ECO:0000256" key="1">
    <source>
        <dbReference type="ARBA" id="ARBA00022737"/>
    </source>
</evidence>
<keyword evidence="6" id="KW-1185">Reference proteome</keyword>
<dbReference type="OrthoDB" id="771648at2759"/>
<organism evidence="5 6">
    <name type="scientific">Nyssa sinensis</name>
    <dbReference type="NCBI Taxonomy" id="561372"/>
    <lineage>
        <taxon>Eukaryota</taxon>
        <taxon>Viridiplantae</taxon>
        <taxon>Streptophyta</taxon>
        <taxon>Embryophyta</taxon>
        <taxon>Tracheophyta</taxon>
        <taxon>Spermatophyta</taxon>
        <taxon>Magnoliopsida</taxon>
        <taxon>eudicotyledons</taxon>
        <taxon>Gunneridae</taxon>
        <taxon>Pentapetalae</taxon>
        <taxon>asterids</taxon>
        <taxon>Cornales</taxon>
        <taxon>Nyssaceae</taxon>
        <taxon>Nyssa</taxon>
    </lineage>
</organism>
<sequence length="353" mass="40009">MTSMAGTKNSGKSKAAIEESQNMSQMEWERPQVKEFDTSFERRQGRPVFEKTSMSNRPLKKVRNPERHVPFQSSASVTHQTPFSLPSSVSNCTSMPIALPPPSSSMPSSRLLFPFALDGSQQSIESSQQFRTNPLPMLHPQQKNEQQMISFAPHHHHGFGYPPYFAGDSASLQLQQQQILQYWSDALNLSPRGRMMMMNRIGIPGLRSSVSVLRLPSVLILISPRKLLQSRRSYKVILRTSKDVRMSLPGLVFTPTRNTTPTNYGMILMISVLIVDSKLYATIDLEKARVARSRLIEDERLNPRWSESFHIYRAHEVSNVVFTVKDENLIGPTLIGRAYLPVEEIINGNEVDR</sequence>
<dbReference type="PANTHER" id="PTHR18896">
    <property type="entry name" value="PHOSPHOLIPASE D"/>
    <property type="match status" value="1"/>
</dbReference>
<reference evidence="5 6" key="1">
    <citation type="submission" date="2019-09" db="EMBL/GenBank/DDBJ databases">
        <title>A chromosome-level genome assembly of the Chinese tupelo Nyssa sinensis.</title>
        <authorList>
            <person name="Yang X."/>
            <person name="Kang M."/>
            <person name="Yang Y."/>
            <person name="Xiong H."/>
            <person name="Wang M."/>
            <person name="Zhang Z."/>
            <person name="Wang Z."/>
            <person name="Wu H."/>
            <person name="Ma T."/>
            <person name="Liu J."/>
            <person name="Xi Z."/>
        </authorList>
    </citation>
    <scope>NUCLEOTIDE SEQUENCE [LARGE SCALE GENOMIC DNA]</scope>
    <source>
        <strain evidence="5">J267</strain>
        <tissue evidence="5">Leaf</tissue>
    </source>
</reference>
<feature type="region of interest" description="Disordered" evidence="3">
    <location>
        <begin position="1"/>
        <end position="45"/>
    </location>
</feature>
<feature type="compositionally biased region" description="Basic and acidic residues" evidence="3">
    <location>
        <begin position="27"/>
        <end position="44"/>
    </location>
</feature>
<protein>
    <recommendedName>
        <fullName evidence="4">C2 domain-containing protein</fullName>
    </recommendedName>
</protein>
<dbReference type="Pfam" id="PF00168">
    <property type="entry name" value="C2"/>
    <property type="match status" value="1"/>
</dbReference>
<dbReference type="SUPFAM" id="SSF49562">
    <property type="entry name" value="C2 domain (Calcium/lipid-binding domain, CaLB)"/>
    <property type="match status" value="1"/>
</dbReference>
<dbReference type="InterPro" id="IPR035892">
    <property type="entry name" value="C2_domain_sf"/>
</dbReference>
<feature type="domain" description="C2" evidence="4">
    <location>
        <begin position="214"/>
        <end position="353"/>
    </location>
</feature>
<name>A0A5J4ZVV3_9ASTE</name>
<dbReference type="Proteomes" id="UP000325577">
    <property type="component" value="Linkage Group LG5"/>
</dbReference>
<dbReference type="InterPro" id="IPR015679">
    <property type="entry name" value="PLipase_D_fam"/>
</dbReference>
<dbReference type="Gene3D" id="2.60.40.150">
    <property type="entry name" value="C2 domain"/>
    <property type="match status" value="1"/>
</dbReference>
<keyword evidence="2" id="KW-0443">Lipid metabolism</keyword>
<dbReference type="GO" id="GO:0005886">
    <property type="term" value="C:plasma membrane"/>
    <property type="evidence" value="ECO:0007669"/>
    <property type="project" value="TreeGrafter"/>
</dbReference>
<evidence type="ECO:0000256" key="2">
    <source>
        <dbReference type="ARBA" id="ARBA00023098"/>
    </source>
</evidence>
<evidence type="ECO:0000313" key="6">
    <source>
        <dbReference type="Proteomes" id="UP000325577"/>
    </source>
</evidence>
<dbReference type="EMBL" id="CM018048">
    <property type="protein sequence ID" value="KAA8521562.1"/>
    <property type="molecule type" value="Genomic_DNA"/>
</dbReference>
<dbReference type="PROSITE" id="PS50004">
    <property type="entry name" value="C2"/>
    <property type="match status" value="1"/>
</dbReference>
<dbReference type="AlphaFoldDB" id="A0A5J4ZVV3"/>
<dbReference type="GO" id="GO:0004630">
    <property type="term" value="F:phospholipase D activity"/>
    <property type="evidence" value="ECO:0007669"/>
    <property type="project" value="TreeGrafter"/>
</dbReference>
<dbReference type="InterPro" id="IPR000008">
    <property type="entry name" value="C2_dom"/>
</dbReference>
<accession>A0A5J4ZVV3</accession>
<evidence type="ECO:0000256" key="3">
    <source>
        <dbReference type="SAM" id="MobiDB-lite"/>
    </source>
</evidence>